<dbReference type="Proteomes" id="UP000533476">
    <property type="component" value="Unassembled WGS sequence"/>
</dbReference>
<organism evidence="2 3">
    <name type="scientific">Sulfobacillus harzensis</name>
    <dbReference type="NCBI Taxonomy" id="2729629"/>
    <lineage>
        <taxon>Bacteria</taxon>
        <taxon>Bacillati</taxon>
        <taxon>Bacillota</taxon>
        <taxon>Clostridia</taxon>
        <taxon>Eubacteriales</taxon>
        <taxon>Clostridiales Family XVII. Incertae Sedis</taxon>
        <taxon>Sulfobacillus</taxon>
    </lineage>
</organism>
<dbReference type="InterPro" id="IPR007059">
    <property type="entry name" value="DmsC"/>
</dbReference>
<dbReference type="GO" id="GO:0019645">
    <property type="term" value="P:anaerobic electron transport chain"/>
    <property type="evidence" value="ECO:0007669"/>
    <property type="project" value="InterPro"/>
</dbReference>
<feature type="transmembrane region" description="Helical" evidence="1">
    <location>
        <begin position="251"/>
        <end position="269"/>
    </location>
</feature>
<feature type="transmembrane region" description="Helical" evidence="1">
    <location>
        <begin position="113"/>
        <end position="136"/>
    </location>
</feature>
<keyword evidence="1" id="KW-1133">Transmembrane helix</keyword>
<keyword evidence="3" id="KW-1185">Reference proteome</keyword>
<dbReference type="PANTHER" id="PTHR38095">
    <property type="entry name" value="ANAEROBIC DIMETHYL SULFOXIDE REDUCTASE CHAIN YNFH"/>
    <property type="match status" value="1"/>
</dbReference>
<accession>A0A7Y0L2N6</accession>
<dbReference type="Pfam" id="PF04976">
    <property type="entry name" value="DmsC"/>
    <property type="match status" value="1"/>
</dbReference>
<comment type="caution">
    <text evidence="2">The sequence shown here is derived from an EMBL/GenBank/DDBJ whole genome shotgun (WGS) entry which is preliminary data.</text>
</comment>
<evidence type="ECO:0000313" key="2">
    <source>
        <dbReference type="EMBL" id="NMP21892.1"/>
    </source>
</evidence>
<feature type="transmembrane region" description="Helical" evidence="1">
    <location>
        <begin position="82"/>
        <end position="101"/>
    </location>
</feature>
<evidence type="ECO:0000256" key="1">
    <source>
        <dbReference type="SAM" id="Phobius"/>
    </source>
</evidence>
<feature type="transmembrane region" description="Helical" evidence="1">
    <location>
        <begin position="39"/>
        <end position="61"/>
    </location>
</feature>
<feature type="transmembrane region" description="Helical" evidence="1">
    <location>
        <begin position="7"/>
        <end position="27"/>
    </location>
</feature>
<dbReference type="GO" id="GO:0009389">
    <property type="term" value="F:dimethyl sulfoxide reductase activity"/>
    <property type="evidence" value="ECO:0007669"/>
    <property type="project" value="TreeGrafter"/>
</dbReference>
<evidence type="ECO:0000313" key="3">
    <source>
        <dbReference type="Proteomes" id="UP000533476"/>
    </source>
</evidence>
<name>A0A7Y0L2N6_9FIRM</name>
<dbReference type="PANTHER" id="PTHR38095:SF1">
    <property type="entry name" value="ANAEROBIC DIMETHYL SULFOXIDE REDUCTASE CHAIN YNFH"/>
    <property type="match status" value="1"/>
</dbReference>
<reference evidence="2 3" key="1">
    <citation type="submission" date="2020-04" db="EMBL/GenBank/DDBJ databases">
        <authorList>
            <person name="Zhang R."/>
            <person name="Schippers A."/>
        </authorList>
    </citation>
    <scope>NUCLEOTIDE SEQUENCE [LARGE SCALE GENOMIC DNA]</scope>
    <source>
        <strain evidence="2 3">DSM 109850</strain>
    </source>
</reference>
<dbReference type="RefSeq" id="WP_169097713.1">
    <property type="nucleotide sequence ID" value="NZ_JABBVZ010000014.1"/>
</dbReference>
<feature type="transmembrane region" description="Helical" evidence="1">
    <location>
        <begin position="148"/>
        <end position="169"/>
    </location>
</feature>
<sequence>MKPATQLLALTIGQGLAVGLAVCLAYLASRGVLTPALAWSLLIAGLVTAAVGGVASFFHMHHFSAARFILRRLKTSWLSREALTTALFGGVLFLLALWTYVGRPPLHGGAYAILPWVVALFGLIALFVTAMLYATIPAMLSWHSPMTVLNLMMLAFYGGNSWALLFAAASHVPPVALGTIQLALTVLVFIMKGLQWHVFSLAQRRVNPATGFGLPFAPYRLQDTGTTKPPYRTQPQTMPELSARSRMQMKVAIVLVLGVVPVVSDLIWIEAHMMGFALIDAIAVTVGLVLERWLFFRDATHSSKVFFTDAPDVPSRVAEPVNHARAMVSGQSVGK</sequence>
<protein>
    <submittedName>
        <fullName evidence="2">Dimethyl sulfoxide reductase anchor subunit</fullName>
    </submittedName>
</protein>
<dbReference type="EMBL" id="JABBVZ010000014">
    <property type="protein sequence ID" value="NMP21892.1"/>
    <property type="molecule type" value="Genomic_DNA"/>
</dbReference>
<proteinExistence type="predicted"/>
<gene>
    <name evidence="2" type="ORF">HIJ39_05940</name>
</gene>
<keyword evidence="1" id="KW-0472">Membrane</keyword>
<feature type="transmembrane region" description="Helical" evidence="1">
    <location>
        <begin position="175"/>
        <end position="194"/>
    </location>
</feature>
<dbReference type="AlphaFoldDB" id="A0A7Y0L2N6"/>
<keyword evidence="1" id="KW-0812">Transmembrane</keyword>
<dbReference type="GO" id="GO:0005886">
    <property type="term" value="C:plasma membrane"/>
    <property type="evidence" value="ECO:0007669"/>
    <property type="project" value="TreeGrafter"/>
</dbReference>
<feature type="transmembrane region" description="Helical" evidence="1">
    <location>
        <begin position="275"/>
        <end position="295"/>
    </location>
</feature>
<dbReference type="GO" id="GO:0009390">
    <property type="term" value="C:dimethyl sulfoxide reductase complex"/>
    <property type="evidence" value="ECO:0007669"/>
    <property type="project" value="TreeGrafter"/>
</dbReference>